<dbReference type="OrthoDB" id="8904739at2"/>
<sequence length="122" mass="13540">MGFQVDINRFVDYMEVVVSGPSDIKSFVDLVHDIEEDSLSWADRKVLVDLRHVAGQLDATEQVFLGELVAQQLPHLEKVASVVPAEQITRNSEAAARTHGMQLRVFVSHDEAVSWLREGAAA</sequence>
<evidence type="ECO:0000313" key="2">
    <source>
        <dbReference type="Proteomes" id="UP000487350"/>
    </source>
</evidence>
<dbReference type="AlphaFoldDB" id="A0A844B0D6"/>
<protein>
    <recommendedName>
        <fullName evidence="3">SpoIIAA-like</fullName>
    </recommendedName>
</protein>
<evidence type="ECO:0008006" key="3">
    <source>
        <dbReference type="Google" id="ProtNLM"/>
    </source>
</evidence>
<dbReference type="RefSeq" id="WP_153587017.1">
    <property type="nucleotide sequence ID" value="NZ_WJBU01000031.1"/>
</dbReference>
<accession>A0A844B0D6</accession>
<dbReference type="EMBL" id="WJBU01000031">
    <property type="protein sequence ID" value="MRD49724.1"/>
    <property type="molecule type" value="Genomic_DNA"/>
</dbReference>
<comment type="caution">
    <text evidence="1">The sequence shown here is derived from an EMBL/GenBank/DDBJ whole genome shotgun (WGS) entry which is preliminary data.</text>
</comment>
<organism evidence="1 2">
    <name type="scientific">Caenimonas koreensis DSM 17982</name>
    <dbReference type="NCBI Taxonomy" id="1121255"/>
    <lineage>
        <taxon>Bacteria</taxon>
        <taxon>Pseudomonadati</taxon>
        <taxon>Pseudomonadota</taxon>
        <taxon>Betaproteobacteria</taxon>
        <taxon>Burkholderiales</taxon>
        <taxon>Comamonadaceae</taxon>
        <taxon>Caenimonas</taxon>
    </lineage>
</organism>
<name>A0A844B0D6_9BURK</name>
<dbReference type="Pfam" id="PF11964">
    <property type="entry name" value="SpoIIAA-like"/>
    <property type="match status" value="1"/>
</dbReference>
<reference evidence="1 2" key="1">
    <citation type="submission" date="2019-11" db="EMBL/GenBank/DDBJ databases">
        <title>Caenimonas koreensis gen. nov., sp. nov., isolated from activated sludge.</title>
        <authorList>
            <person name="Seung H.R."/>
        </authorList>
    </citation>
    <scope>NUCLEOTIDE SEQUENCE [LARGE SCALE GENOMIC DNA]</scope>
    <source>
        <strain evidence="1 2">EMB320</strain>
    </source>
</reference>
<gene>
    <name evidence="1" type="ORF">GHT07_20850</name>
</gene>
<proteinExistence type="predicted"/>
<dbReference type="InterPro" id="IPR021866">
    <property type="entry name" value="SpoIIAA-like"/>
</dbReference>
<dbReference type="Proteomes" id="UP000487350">
    <property type="component" value="Unassembled WGS sequence"/>
</dbReference>
<keyword evidence="2" id="KW-1185">Reference proteome</keyword>
<evidence type="ECO:0000313" key="1">
    <source>
        <dbReference type="EMBL" id="MRD49724.1"/>
    </source>
</evidence>